<protein>
    <submittedName>
        <fullName evidence="2">RloB family protein</fullName>
    </submittedName>
</protein>
<dbReference type="InterPro" id="IPR025591">
    <property type="entry name" value="RloB"/>
</dbReference>
<proteinExistence type="predicted"/>
<evidence type="ECO:0000313" key="2">
    <source>
        <dbReference type="EMBL" id="UYM14406.1"/>
    </source>
</evidence>
<dbReference type="EMBL" id="CP103300">
    <property type="protein sequence ID" value="UYM14406.1"/>
    <property type="molecule type" value="Genomic_DNA"/>
</dbReference>
<organism evidence="2 3">
    <name type="scientific">Endozoicomonas euniceicola</name>
    <dbReference type="NCBI Taxonomy" id="1234143"/>
    <lineage>
        <taxon>Bacteria</taxon>
        <taxon>Pseudomonadati</taxon>
        <taxon>Pseudomonadota</taxon>
        <taxon>Gammaproteobacteria</taxon>
        <taxon>Oceanospirillales</taxon>
        <taxon>Endozoicomonadaceae</taxon>
        <taxon>Endozoicomonas</taxon>
    </lineage>
</organism>
<name>A0ABY6GNT2_9GAMM</name>
<feature type="compositionally biased region" description="Basic residues" evidence="1">
    <location>
        <begin position="9"/>
        <end position="25"/>
    </location>
</feature>
<feature type="region of interest" description="Disordered" evidence="1">
    <location>
        <begin position="1"/>
        <end position="25"/>
    </location>
</feature>
<keyword evidence="3" id="KW-1185">Reference proteome</keyword>
<evidence type="ECO:0000313" key="3">
    <source>
        <dbReference type="Proteomes" id="UP001163255"/>
    </source>
</evidence>
<evidence type="ECO:0000256" key="1">
    <source>
        <dbReference type="SAM" id="MobiDB-lite"/>
    </source>
</evidence>
<dbReference type="RefSeq" id="WP_262595864.1">
    <property type="nucleotide sequence ID" value="NZ_CP103300.1"/>
</dbReference>
<gene>
    <name evidence="2" type="ORF">NX720_16075</name>
</gene>
<accession>A0ABY6GNT2</accession>
<sequence>MMGSEDLFHKRKARKSTDNKRKKARRQPYDKVLIVCEGQKTEPVYFEEVRLIHELDSANIEIDGTCGSSPMSVVNHAHALYLKELSSGDSYNKVFCVFDRDRHSTFHKAVKLVETINQELAAEGLSDQVKFKAITSNPSFEYWFLLHYNPTTKPYAPIQGKSVGDQAIDDLRQFIPDYRKTQKGLYQKSIDENTLSSAIANSKRIFESANRSDDSDSCTNVHELVLYLRSMKDA</sequence>
<dbReference type="Proteomes" id="UP001163255">
    <property type="component" value="Chromosome"/>
</dbReference>
<dbReference type="Pfam" id="PF13707">
    <property type="entry name" value="RloB"/>
    <property type="match status" value="1"/>
</dbReference>
<reference evidence="2" key="1">
    <citation type="submission" date="2022-10" db="EMBL/GenBank/DDBJ databases">
        <title>Completed Genome Sequence of two octocoral isolated bacterium, Endozoicomonas euniceicola EF212T and Endozoicomonas gorgoniicola PS125T.</title>
        <authorList>
            <person name="Chiou Y.-J."/>
            <person name="Chen Y.-H."/>
        </authorList>
    </citation>
    <scope>NUCLEOTIDE SEQUENCE</scope>
    <source>
        <strain evidence="2">EF212</strain>
    </source>
</reference>